<dbReference type="GO" id="GO:0005737">
    <property type="term" value="C:cytoplasm"/>
    <property type="evidence" value="ECO:0007669"/>
    <property type="project" value="UniProtKB-SubCell"/>
</dbReference>
<dbReference type="Proteomes" id="UP000219020">
    <property type="component" value="Unassembled WGS sequence"/>
</dbReference>
<dbReference type="EC" id="2.8.1.1" evidence="3"/>
<feature type="active site" description="Cysteine persulfide intermediate" evidence="3">
    <location>
        <position position="67"/>
    </location>
</feature>
<comment type="subcellular location">
    <subcellularLocation>
        <location evidence="3">Cytoplasm</location>
    </subcellularLocation>
</comment>
<dbReference type="CDD" id="cd01444">
    <property type="entry name" value="GlpE_ST"/>
    <property type="match status" value="1"/>
</dbReference>
<keyword evidence="6" id="KW-1185">Reference proteome</keyword>
<dbReference type="InterPro" id="IPR001763">
    <property type="entry name" value="Rhodanese-like_dom"/>
</dbReference>
<dbReference type="EMBL" id="NBYY01000011">
    <property type="protein sequence ID" value="PCS23259.1"/>
    <property type="molecule type" value="Genomic_DNA"/>
</dbReference>
<dbReference type="GO" id="GO:0004792">
    <property type="term" value="F:thiosulfate-cyanide sulfurtransferase activity"/>
    <property type="evidence" value="ECO:0007669"/>
    <property type="project" value="UniProtKB-UniRule"/>
</dbReference>
<dbReference type="InterPro" id="IPR050229">
    <property type="entry name" value="GlpE_sulfurtransferase"/>
</dbReference>
<evidence type="ECO:0000259" key="4">
    <source>
        <dbReference type="PROSITE" id="PS50206"/>
    </source>
</evidence>
<reference evidence="6" key="1">
    <citation type="submission" date="2017-04" db="EMBL/GenBank/DDBJ databases">
        <title>Genome evolution of the luminous symbionts of deep sea anglerfish.</title>
        <authorList>
            <person name="Hendry T.A."/>
        </authorList>
    </citation>
    <scope>NUCLEOTIDE SEQUENCE [LARGE SCALE GENOMIC DNA]</scope>
</reference>
<name>A0A2A5T503_9GAMM</name>
<comment type="catalytic activity">
    <reaction evidence="3">
        <text>thiosulfate + [thioredoxin]-dithiol = [thioredoxin]-disulfide + hydrogen sulfide + sulfite + 2 H(+)</text>
        <dbReference type="Rhea" id="RHEA:83859"/>
        <dbReference type="Rhea" id="RHEA-COMP:10698"/>
        <dbReference type="Rhea" id="RHEA-COMP:10700"/>
        <dbReference type="ChEBI" id="CHEBI:15378"/>
        <dbReference type="ChEBI" id="CHEBI:17359"/>
        <dbReference type="ChEBI" id="CHEBI:29919"/>
        <dbReference type="ChEBI" id="CHEBI:29950"/>
        <dbReference type="ChEBI" id="CHEBI:33542"/>
        <dbReference type="ChEBI" id="CHEBI:50058"/>
    </reaction>
</comment>
<accession>A0A2A5T503</accession>
<evidence type="ECO:0000256" key="2">
    <source>
        <dbReference type="ARBA" id="ARBA00022679"/>
    </source>
</evidence>
<dbReference type="Gene3D" id="3.40.250.10">
    <property type="entry name" value="Rhodanese-like domain"/>
    <property type="match status" value="1"/>
</dbReference>
<comment type="catalytic activity">
    <reaction evidence="3">
        <text>thiosulfate + hydrogen cyanide = thiocyanate + sulfite + 2 H(+)</text>
        <dbReference type="Rhea" id="RHEA:16881"/>
        <dbReference type="ChEBI" id="CHEBI:15378"/>
        <dbReference type="ChEBI" id="CHEBI:17359"/>
        <dbReference type="ChEBI" id="CHEBI:18022"/>
        <dbReference type="ChEBI" id="CHEBI:18407"/>
        <dbReference type="ChEBI" id="CHEBI:33542"/>
        <dbReference type="EC" id="2.8.1.1"/>
    </reaction>
</comment>
<feature type="domain" description="Rhodanese" evidence="4">
    <location>
        <begin position="22"/>
        <end position="107"/>
    </location>
</feature>
<dbReference type="SUPFAM" id="SSF52821">
    <property type="entry name" value="Rhodanese/Cell cycle control phosphatase"/>
    <property type="match status" value="1"/>
</dbReference>
<dbReference type="NCBIfam" id="NF001195">
    <property type="entry name" value="PRK00162.1"/>
    <property type="match status" value="1"/>
</dbReference>
<organism evidence="5 6">
    <name type="scientific">Candidatus Enterovibrio escicola</name>
    <dbReference type="NCBI Taxonomy" id="1927127"/>
    <lineage>
        <taxon>Bacteria</taxon>
        <taxon>Pseudomonadati</taxon>
        <taxon>Pseudomonadota</taxon>
        <taxon>Gammaproteobacteria</taxon>
        <taxon>Vibrionales</taxon>
        <taxon>Vibrionaceae</taxon>
        <taxon>Enterovibrio</taxon>
    </lineage>
</organism>
<dbReference type="InterPro" id="IPR023695">
    <property type="entry name" value="Thiosulf_sulfurTrfase"/>
</dbReference>
<dbReference type="HAMAP" id="MF_01009">
    <property type="entry name" value="Thiosulf_sulfurtr"/>
    <property type="match status" value="1"/>
</dbReference>
<dbReference type="AlphaFoldDB" id="A0A2A5T503"/>
<dbReference type="PANTHER" id="PTHR43031">
    <property type="entry name" value="FAD-DEPENDENT OXIDOREDUCTASE"/>
    <property type="match status" value="1"/>
</dbReference>
<dbReference type="GO" id="GO:0103041">
    <property type="term" value="F:thiosulfate-thioredoxin sulfurtransferase activity"/>
    <property type="evidence" value="ECO:0007669"/>
    <property type="project" value="RHEA"/>
</dbReference>
<comment type="similarity">
    <text evidence="3">Belongs to the GlpE family.</text>
</comment>
<evidence type="ECO:0000313" key="5">
    <source>
        <dbReference type="EMBL" id="PCS23259.1"/>
    </source>
</evidence>
<evidence type="ECO:0000256" key="3">
    <source>
        <dbReference type="HAMAP-Rule" id="MF_01009"/>
    </source>
</evidence>
<dbReference type="Pfam" id="PF00581">
    <property type="entry name" value="Rhodanese"/>
    <property type="match status" value="1"/>
</dbReference>
<dbReference type="GeneID" id="66951464"/>
<keyword evidence="2 3" id="KW-0808">Transferase</keyword>
<keyword evidence="1 3" id="KW-0963">Cytoplasm</keyword>
<protein>
    <recommendedName>
        <fullName evidence="3">Thiosulfate sulfurtransferase GlpE</fullName>
        <ecNumber evidence="3">2.8.1.1</ecNumber>
    </recommendedName>
</protein>
<dbReference type="RefSeq" id="WP_097356255.1">
    <property type="nucleotide sequence ID" value="NZ_CAWNJE010000006.1"/>
</dbReference>
<comment type="caution">
    <text evidence="5">The sequence shown here is derived from an EMBL/GenBank/DDBJ whole genome shotgun (WGS) entry which is preliminary data.</text>
</comment>
<sequence>MGQFAYISVLNAWNMLQSRDLQAVIVDIRDPKSFQLSHPLGAFHLTYDSIVQFKREVDYKQPILVMCYHGVSSKGVVQYLINQGFQSVHNVDVGFVAWHRQQLPVVSSTNSIGCS</sequence>
<comment type="function">
    <text evidence="3">Transferase that catalyzes the transfer of sulfur from thiosulfate to thiophilic acceptors such as cyanide or dithiols. May function in a CysM-independent thiosulfate assimilation pathway by catalyzing the conversion of thiosulfate to sulfite, which can then be used for L-cysteine biosynthesis.</text>
</comment>
<evidence type="ECO:0000313" key="6">
    <source>
        <dbReference type="Proteomes" id="UP000219020"/>
    </source>
</evidence>
<dbReference type="PANTHER" id="PTHR43031:SF6">
    <property type="entry name" value="THIOSULFATE SULFURTRANSFERASE GLPE"/>
    <property type="match status" value="1"/>
</dbReference>
<dbReference type="PROSITE" id="PS50206">
    <property type="entry name" value="RHODANESE_3"/>
    <property type="match status" value="1"/>
</dbReference>
<dbReference type="InterPro" id="IPR036873">
    <property type="entry name" value="Rhodanese-like_dom_sf"/>
</dbReference>
<gene>
    <name evidence="3" type="primary">glpE</name>
    <name evidence="5" type="ORF">BTN49_1256</name>
</gene>
<evidence type="ECO:0000256" key="1">
    <source>
        <dbReference type="ARBA" id="ARBA00022490"/>
    </source>
</evidence>
<dbReference type="SMART" id="SM00450">
    <property type="entry name" value="RHOD"/>
    <property type="match status" value="1"/>
</dbReference>
<proteinExistence type="inferred from homology"/>